<evidence type="ECO:0000313" key="5">
    <source>
        <dbReference type="EMBL" id="QDS99814.1"/>
    </source>
</evidence>
<dbReference type="InterPro" id="IPR005240">
    <property type="entry name" value="DUF389"/>
</dbReference>
<reference evidence="5 6" key="1">
    <citation type="submission" date="2019-02" db="EMBL/GenBank/DDBJ databases">
        <title>Deep-cultivation of Planctomycetes and their phenomic and genomic characterization uncovers novel biology.</title>
        <authorList>
            <person name="Wiegand S."/>
            <person name="Jogler M."/>
            <person name="Boedeker C."/>
            <person name="Pinto D."/>
            <person name="Vollmers J."/>
            <person name="Rivas-Marin E."/>
            <person name="Kohn T."/>
            <person name="Peeters S.H."/>
            <person name="Heuer A."/>
            <person name="Rast P."/>
            <person name="Oberbeckmann S."/>
            <person name="Bunk B."/>
            <person name="Jeske O."/>
            <person name="Meyerdierks A."/>
            <person name="Storesund J.E."/>
            <person name="Kallscheuer N."/>
            <person name="Luecker S."/>
            <person name="Lage O.M."/>
            <person name="Pohl T."/>
            <person name="Merkel B.J."/>
            <person name="Hornburger P."/>
            <person name="Mueller R.-W."/>
            <person name="Bruemmer F."/>
            <person name="Labrenz M."/>
            <person name="Spormann A.M."/>
            <person name="Op den Camp H."/>
            <person name="Overmann J."/>
            <person name="Amann R."/>
            <person name="Jetten M.S.M."/>
            <person name="Mascher T."/>
            <person name="Medema M.H."/>
            <person name="Devos D.P."/>
            <person name="Kaster A.-K."/>
            <person name="Ovreas L."/>
            <person name="Rohde M."/>
            <person name="Galperin M.Y."/>
            <person name="Jogler C."/>
        </authorList>
    </citation>
    <scope>NUCLEOTIDE SEQUENCE [LARGE SCALE GENOMIC DNA]</scope>
    <source>
        <strain evidence="5 6">HG15A2</strain>
    </source>
</reference>
<dbReference type="SUPFAM" id="SSF52402">
    <property type="entry name" value="Adenine nucleotide alpha hydrolases-like"/>
    <property type="match status" value="1"/>
</dbReference>
<dbReference type="PRINTS" id="PR01438">
    <property type="entry name" value="UNVRSLSTRESS"/>
</dbReference>
<dbReference type="Pfam" id="PF04087">
    <property type="entry name" value="DUF389"/>
    <property type="match status" value="1"/>
</dbReference>
<sequence>MSIALILPEGFQEENFLAWGMKIAASRDVALVVFDLKSSKKTSVTEVDWQAGDSQVGDSPTELTQVLREQHASAPSKPAECRLIQICGSLNSDEVLAEIQKCSPSFLVLPRHRGSKSTSADFTLQRDLFLSSACTTLQLCLGAGEPLHCKRILVPTRGSRNTAEALRLATDLAEASEGQVEALYLQEDVDESAALVGKRMIEQLVRRYADDEESRVATRSVVCDDVIAGIKKEANERSDVLVLGASYHSVVHRFLFSSITEKVVSSDILPTVIIIRPAAPWRSRIVAASRRMVSDIVPQLDRESRVDLVERVHRSSRWDVDFIALICLSTLIAGLGLLQNSAAVVIGAMLVAPLMTPLLGAGLALVQGNRLLAQCSAGAVVRGFLVALGIGALLGLVMGPEAPTTEMLARCSPGVADLVIAFASGLAAAYASGRPNLYAALPGVAIAAALVPPIATAGILLAVGRTELAFGAGLLFLTNIIAIVLGAACSLWAVGIRSDHAHSLMSSWAPRALLALGIMMAGLGVYESSSPVTLTGEFKKAVTKRIEQASTSKLLDMNLTRSSDGQELQLLIAAAAQADQSLLDDLAAIASEEFNRPTGIRIETRLTQSVGAQSSEAIEANPSEEKLEMRTQPLSR</sequence>
<proteinExistence type="inferred from homology"/>
<keyword evidence="6" id="KW-1185">Reference proteome</keyword>
<dbReference type="PANTHER" id="PTHR20992">
    <property type="entry name" value="AT15442P-RELATED"/>
    <property type="match status" value="1"/>
</dbReference>
<dbReference type="OrthoDB" id="9790659at2"/>
<evidence type="ECO:0000256" key="2">
    <source>
        <dbReference type="SAM" id="MobiDB-lite"/>
    </source>
</evidence>
<dbReference type="Proteomes" id="UP000319852">
    <property type="component" value="Chromosome"/>
</dbReference>
<keyword evidence="3" id="KW-1133">Transmembrane helix</keyword>
<comment type="similarity">
    <text evidence="1">Belongs to the universal stress protein A family.</text>
</comment>
<feature type="transmembrane region" description="Helical" evidence="3">
    <location>
        <begin position="344"/>
        <end position="367"/>
    </location>
</feature>
<dbReference type="Pfam" id="PF00582">
    <property type="entry name" value="Usp"/>
    <property type="match status" value="1"/>
</dbReference>
<evidence type="ECO:0000256" key="3">
    <source>
        <dbReference type="SAM" id="Phobius"/>
    </source>
</evidence>
<accession>A0A517MY67</accession>
<feature type="region of interest" description="Disordered" evidence="2">
    <location>
        <begin position="611"/>
        <end position="636"/>
    </location>
</feature>
<organism evidence="5 6">
    <name type="scientific">Adhaeretor mobilis</name>
    <dbReference type="NCBI Taxonomy" id="1930276"/>
    <lineage>
        <taxon>Bacteria</taxon>
        <taxon>Pseudomonadati</taxon>
        <taxon>Planctomycetota</taxon>
        <taxon>Planctomycetia</taxon>
        <taxon>Pirellulales</taxon>
        <taxon>Lacipirellulaceae</taxon>
        <taxon>Adhaeretor</taxon>
    </lineage>
</organism>
<name>A0A517MY67_9BACT</name>
<feature type="transmembrane region" description="Helical" evidence="3">
    <location>
        <begin position="412"/>
        <end position="431"/>
    </location>
</feature>
<evidence type="ECO:0000256" key="1">
    <source>
        <dbReference type="ARBA" id="ARBA00008791"/>
    </source>
</evidence>
<dbReference type="PANTHER" id="PTHR20992:SF9">
    <property type="entry name" value="AT15442P-RELATED"/>
    <property type="match status" value="1"/>
</dbReference>
<evidence type="ECO:0000313" key="6">
    <source>
        <dbReference type="Proteomes" id="UP000319852"/>
    </source>
</evidence>
<dbReference type="InterPro" id="IPR006016">
    <property type="entry name" value="UspA"/>
</dbReference>
<dbReference type="Gene3D" id="3.40.50.12370">
    <property type="match status" value="1"/>
</dbReference>
<dbReference type="KEGG" id="amob:HG15A2_31450"/>
<dbReference type="RefSeq" id="WP_145060979.1">
    <property type="nucleotide sequence ID" value="NZ_CP036263.1"/>
</dbReference>
<evidence type="ECO:0000259" key="4">
    <source>
        <dbReference type="Pfam" id="PF00582"/>
    </source>
</evidence>
<feature type="transmembrane region" description="Helical" evidence="3">
    <location>
        <begin position="438"/>
        <end position="463"/>
    </location>
</feature>
<keyword evidence="3" id="KW-0812">Transmembrane</keyword>
<keyword evidence="3" id="KW-0472">Membrane</keyword>
<dbReference type="AlphaFoldDB" id="A0A517MY67"/>
<dbReference type="CDD" id="cd00293">
    <property type="entry name" value="USP-like"/>
    <property type="match status" value="1"/>
</dbReference>
<feature type="transmembrane region" description="Helical" evidence="3">
    <location>
        <begin position="469"/>
        <end position="496"/>
    </location>
</feature>
<protein>
    <submittedName>
        <fullName evidence="5">Universal stress protein family protein</fullName>
    </submittedName>
</protein>
<dbReference type="InterPro" id="IPR006015">
    <property type="entry name" value="Universal_stress_UspA"/>
</dbReference>
<feature type="domain" description="UspA" evidence="4">
    <location>
        <begin position="150"/>
        <end position="265"/>
    </location>
</feature>
<feature type="transmembrane region" description="Helical" evidence="3">
    <location>
        <begin position="379"/>
        <end position="400"/>
    </location>
</feature>
<gene>
    <name evidence="5" type="ORF">HG15A2_31450</name>
</gene>
<feature type="transmembrane region" description="Helical" evidence="3">
    <location>
        <begin position="508"/>
        <end position="526"/>
    </location>
</feature>
<dbReference type="EMBL" id="CP036263">
    <property type="protein sequence ID" value="QDS99814.1"/>
    <property type="molecule type" value="Genomic_DNA"/>
</dbReference>